<dbReference type="KEGG" id="llu:AKJ09_09269"/>
<dbReference type="RefSeq" id="WP_146653503.1">
    <property type="nucleotide sequence ID" value="NZ_CP012333.1"/>
</dbReference>
<dbReference type="AlphaFoldDB" id="A0A0K1Q9Y5"/>
<gene>
    <name evidence="3" type="ORF">AKJ09_09269</name>
</gene>
<evidence type="ECO:0000259" key="2">
    <source>
        <dbReference type="Pfam" id="PF25778"/>
    </source>
</evidence>
<feature type="compositionally biased region" description="Low complexity" evidence="1">
    <location>
        <begin position="764"/>
        <end position="773"/>
    </location>
</feature>
<sequence length="835" mass="86576">MLPRRISICSFAVLSMVLVGHDHGMQKQAAPHEKVSTPGTRTSGAVTPFTRMSLRFEPNAGQFDAEVRFVARRPGMTLFATDAGPTLALHAPRHTNASDEADESTGKDIVLRMGVAGGRKVSPVAERQLPGVTNYYLGADRSKWREGVAGFGRMTYRGVLDGVDLVFHGEDGQLEYDFVVAPNADSKAIALDVEGAREISLTAEGELSIHTERGDLVAPKPRVYQRDAEGREHDVVADYRLVGEHSVGFEVAAYDRGQELVIDPVLVYAGYVGGSNLDWMGSFGVDQDGNAIIAGTTSSTDFPLKTPFQPHYGGGTTDSFVTKVNPSGELVYSTYLGGGVPSPTGDPDFPSAAEQTTRLAVAPNGNAVIAGYTHAVDFPTSNAFQPSFGGQGQDAFVASLSPTGTLQFSSYLGGFGDEFLTGLALDANGNIVLSGNTIADDFPVHNAFQSTRGSPGTPFDDGFVAKVSADGALVYSSYLGGDSIDTPSSLAVDVSGNAVVVGTTLSTNFPTHAAFQPQTGSVGDVFVTKIGPDGAILYSSYLGGSLFDTNARVALDGANEAIIAFTTQSKDVPTLNAFQSTHGDGKYDVFVTKVSPAGTLMYASYIGEKTDGLAAALTTDADGKTVVGVAGDDYRDIVRITSAGGLVFRTRLYPQGSLAFAADAEGNTFVGGSVFQKVSPSGAILYSVYPQFAVDSVAIDGNGYLLLAGSSTFSGQLVPSITAPNAGPPHPTGQGDAFLAKYADIEPVPAPPSTDAASTTQDDAPATVAARASSAEDDAPTSAAGTRPTTPSVGESSGCRFAGRSSPPSSNAPAALLVALAALTARRVRRAPAKV</sequence>
<evidence type="ECO:0000313" key="3">
    <source>
        <dbReference type="EMBL" id="AKV02606.1"/>
    </source>
</evidence>
<evidence type="ECO:0000313" key="4">
    <source>
        <dbReference type="Proteomes" id="UP000064967"/>
    </source>
</evidence>
<feature type="compositionally biased region" description="Polar residues" evidence="1">
    <location>
        <begin position="783"/>
        <end position="795"/>
    </location>
</feature>
<accession>A0A0K1Q9Y5</accession>
<dbReference type="OrthoDB" id="7156875at2"/>
<feature type="domain" description="DUF7948" evidence="2">
    <location>
        <begin position="56"/>
        <end position="265"/>
    </location>
</feature>
<dbReference type="STRING" id="1391654.AKJ09_09269"/>
<dbReference type="Pfam" id="PF06739">
    <property type="entry name" value="SBBP"/>
    <property type="match status" value="1"/>
</dbReference>
<organism evidence="3 4">
    <name type="scientific">Labilithrix luteola</name>
    <dbReference type="NCBI Taxonomy" id="1391654"/>
    <lineage>
        <taxon>Bacteria</taxon>
        <taxon>Pseudomonadati</taxon>
        <taxon>Myxococcota</taxon>
        <taxon>Polyangia</taxon>
        <taxon>Polyangiales</taxon>
        <taxon>Labilitrichaceae</taxon>
        <taxon>Labilithrix</taxon>
    </lineage>
</organism>
<dbReference type="PANTHER" id="PTHR35580">
    <property type="entry name" value="CELL SURFACE GLYCOPROTEIN (S-LAYER PROTEIN)-LIKE PROTEIN"/>
    <property type="match status" value="1"/>
</dbReference>
<dbReference type="PANTHER" id="PTHR35580:SF1">
    <property type="entry name" value="PHYTASE-LIKE DOMAIN-CONTAINING PROTEIN"/>
    <property type="match status" value="1"/>
</dbReference>
<feature type="region of interest" description="Disordered" evidence="1">
    <location>
        <begin position="749"/>
        <end position="812"/>
    </location>
</feature>
<protein>
    <submittedName>
        <fullName evidence="3">Cell surface protein</fullName>
    </submittedName>
</protein>
<dbReference type="InterPro" id="IPR052918">
    <property type="entry name" value="Motility_Chemotaxis_Reg"/>
</dbReference>
<dbReference type="EMBL" id="CP012333">
    <property type="protein sequence ID" value="AKV02606.1"/>
    <property type="molecule type" value="Genomic_DNA"/>
</dbReference>
<evidence type="ECO:0000256" key="1">
    <source>
        <dbReference type="SAM" id="MobiDB-lite"/>
    </source>
</evidence>
<proteinExistence type="predicted"/>
<dbReference type="InterPro" id="IPR010620">
    <property type="entry name" value="SBBP_repeat"/>
</dbReference>
<keyword evidence="4" id="KW-1185">Reference proteome</keyword>
<name>A0A0K1Q9Y5_9BACT</name>
<dbReference type="InterPro" id="IPR057708">
    <property type="entry name" value="DUF7948"/>
</dbReference>
<reference evidence="3 4" key="1">
    <citation type="submission" date="2015-08" db="EMBL/GenBank/DDBJ databases">
        <authorList>
            <person name="Babu N.S."/>
            <person name="Beckwith C.J."/>
            <person name="Beseler K.G."/>
            <person name="Brison A."/>
            <person name="Carone J.V."/>
            <person name="Caskin T.P."/>
            <person name="Diamond M."/>
            <person name="Durham M.E."/>
            <person name="Foxe J.M."/>
            <person name="Go M."/>
            <person name="Henderson B.A."/>
            <person name="Jones I.B."/>
            <person name="McGettigan J.A."/>
            <person name="Micheletti S.J."/>
            <person name="Nasrallah M.E."/>
            <person name="Ortiz D."/>
            <person name="Piller C.R."/>
            <person name="Privatt S.R."/>
            <person name="Schneider S.L."/>
            <person name="Sharp S."/>
            <person name="Smith T.C."/>
            <person name="Stanton J.D."/>
            <person name="Ullery H.E."/>
            <person name="Wilson R.J."/>
            <person name="Serrano M.G."/>
            <person name="Buck G."/>
            <person name="Lee V."/>
            <person name="Wang Y."/>
            <person name="Carvalho R."/>
            <person name="Voegtly L."/>
            <person name="Shi R."/>
            <person name="Duckworth R."/>
            <person name="Johnson A."/>
            <person name="Loviza R."/>
            <person name="Walstead R."/>
            <person name="Shah Z."/>
            <person name="Kiflezghi M."/>
            <person name="Wade K."/>
            <person name="Ball S.L."/>
            <person name="Bradley K.W."/>
            <person name="Asai D.J."/>
            <person name="Bowman C.A."/>
            <person name="Russell D.A."/>
            <person name="Pope W.H."/>
            <person name="Jacobs-Sera D."/>
            <person name="Hendrix R.W."/>
            <person name="Hatfull G.F."/>
        </authorList>
    </citation>
    <scope>NUCLEOTIDE SEQUENCE [LARGE SCALE GENOMIC DNA]</scope>
    <source>
        <strain evidence="3 4">DSM 27648</strain>
    </source>
</reference>
<dbReference type="Proteomes" id="UP000064967">
    <property type="component" value="Chromosome"/>
</dbReference>
<dbReference type="Pfam" id="PF25778">
    <property type="entry name" value="DUF7948"/>
    <property type="match status" value="1"/>
</dbReference>